<keyword evidence="1" id="KW-1133">Transmembrane helix</keyword>
<feature type="transmembrane region" description="Helical" evidence="1">
    <location>
        <begin position="190"/>
        <end position="216"/>
    </location>
</feature>
<feature type="transmembrane region" description="Helical" evidence="1">
    <location>
        <begin position="93"/>
        <end position="116"/>
    </location>
</feature>
<feature type="transmembrane region" description="Helical" evidence="1">
    <location>
        <begin position="136"/>
        <end position="157"/>
    </location>
</feature>
<gene>
    <name evidence="3" type="ORF">HNO88_004391</name>
</gene>
<comment type="caution">
    <text evidence="3">The sequence shown here is derived from an EMBL/GenBank/DDBJ whole genome shotgun (WGS) entry which is preliminary data.</text>
</comment>
<dbReference type="InterPro" id="IPR002656">
    <property type="entry name" value="Acyl_transf_3_dom"/>
</dbReference>
<evidence type="ECO:0000256" key="1">
    <source>
        <dbReference type="SAM" id="Phobius"/>
    </source>
</evidence>
<feature type="transmembrane region" description="Helical" evidence="1">
    <location>
        <begin position="6"/>
        <end position="29"/>
    </location>
</feature>
<feature type="transmembrane region" description="Helical" evidence="1">
    <location>
        <begin position="36"/>
        <end position="54"/>
    </location>
</feature>
<keyword evidence="1" id="KW-0472">Membrane</keyword>
<keyword evidence="1" id="KW-0812">Transmembrane</keyword>
<evidence type="ECO:0000313" key="3">
    <source>
        <dbReference type="EMBL" id="MBB4861043.1"/>
    </source>
</evidence>
<dbReference type="Pfam" id="PF01757">
    <property type="entry name" value="Acyl_transf_3"/>
    <property type="match status" value="1"/>
</dbReference>
<proteinExistence type="predicted"/>
<feature type="transmembrane region" description="Helical" evidence="1">
    <location>
        <begin position="60"/>
        <end position="81"/>
    </location>
</feature>
<sequence>MIDNVSVFWTIAPEFQFYFIFPVLWWLVYQPSKIRVPFGFLAAFLVAVLFVFRYQLPGLLIISKLHVFLLGVGIAAIRPFIQSFVSTLSATVLQVLAVGILFSLVIPPTIAFYQWLYLDGVPDRLSRFYYEPARTIMIGYCVFAFSIADTPFSRVLFGNRCGRALGRYSFSLYLLHTPVIYFVTESTLPYYLSGSATIACIVALSLVLSAFSYYCFELPLQSAAKARLIKLFGSVRQRTLRVS</sequence>
<dbReference type="InterPro" id="IPR050879">
    <property type="entry name" value="Acyltransferase_3"/>
</dbReference>
<evidence type="ECO:0000259" key="2">
    <source>
        <dbReference type="Pfam" id="PF01757"/>
    </source>
</evidence>
<accession>A0A7W7KF37</accession>
<protein>
    <submittedName>
        <fullName evidence="3">Peptidoglycan/LPS O-acetylase OafA/YrhL</fullName>
    </submittedName>
</protein>
<name>A0A7W7KF37_9SPHN</name>
<dbReference type="GO" id="GO:0016020">
    <property type="term" value="C:membrane"/>
    <property type="evidence" value="ECO:0007669"/>
    <property type="project" value="TreeGrafter"/>
</dbReference>
<dbReference type="AlphaFoldDB" id="A0A7W7KF37"/>
<dbReference type="EMBL" id="JACHLR010000047">
    <property type="protein sequence ID" value="MBB4861043.1"/>
    <property type="molecule type" value="Genomic_DNA"/>
</dbReference>
<dbReference type="PANTHER" id="PTHR23028">
    <property type="entry name" value="ACETYLTRANSFERASE"/>
    <property type="match status" value="1"/>
</dbReference>
<dbReference type="PANTHER" id="PTHR23028:SF53">
    <property type="entry name" value="ACYL_TRANSF_3 DOMAIN-CONTAINING PROTEIN"/>
    <property type="match status" value="1"/>
</dbReference>
<organism evidence="3 4">
    <name type="scientific">Novosphingobium chloroacetimidivorans</name>
    <dbReference type="NCBI Taxonomy" id="1428314"/>
    <lineage>
        <taxon>Bacteria</taxon>
        <taxon>Pseudomonadati</taxon>
        <taxon>Pseudomonadota</taxon>
        <taxon>Alphaproteobacteria</taxon>
        <taxon>Sphingomonadales</taxon>
        <taxon>Sphingomonadaceae</taxon>
        <taxon>Novosphingobium</taxon>
    </lineage>
</organism>
<keyword evidence="4" id="KW-1185">Reference proteome</keyword>
<evidence type="ECO:0000313" key="4">
    <source>
        <dbReference type="Proteomes" id="UP000555448"/>
    </source>
</evidence>
<dbReference type="GO" id="GO:0000271">
    <property type="term" value="P:polysaccharide biosynthetic process"/>
    <property type="evidence" value="ECO:0007669"/>
    <property type="project" value="TreeGrafter"/>
</dbReference>
<reference evidence="3 4" key="1">
    <citation type="submission" date="2020-08" db="EMBL/GenBank/DDBJ databases">
        <title>Functional genomics of gut bacteria from endangered species of beetles.</title>
        <authorList>
            <person name="Carlos-Shanley C."/>
        </authorList>
    </citation>
    <scope>NUCLEOTIDE SEQUENCE [LARGE SCALE GENOMIC DNA]</scope>
    <source>
        <strain evidence="3 4">S00245</strain>
    </source>
</reference>
<feature type="domain" description="Acyltransferase 3" evidence="2">
    <location>
        <begin position="5"/>
        <end position="211"/>
    </location>
</feature>
<feature type="transmembrane region" description="Helical" evidence="1">
    <location>
        <begin position="164"/>
        <end position="184"/>
    </location>
</feature>
<dbReference type="GO" id="GO:0016747">
    <property type="term" value="F:acyltransferase activity, transferring groups other than amino-acyl groups"/>
    <property type="evidence" value="ECO:0007669"/>
    <property type="project" value="InterPro"/>
</dbReference>
<dbReference type="Proteomes" id="UP000555448">
    <property type="component" value="Unassembled WGS sequence"/>
</dbReference>